<accession>A0A1V8T6U7</accession>
<dbReference type="PANTHER" id="PTHR34286:SF1">
    <property type="entry name" value="TRANSMEMBRANE PROTEIN"/>
    <property type="match status" value="1"/>
</dbReference>
<reference evidence="2" key="1">
    <citation type="submission" date="2017-03" db="EMBL/GenBank/DDBJ databases">
        <title>Genomes of endolithic fungi from Antarctica.</title>
        <authorList>
            <person name="Coleine C."/>
            <person name="Masonjones S."/>
            <person name="Stajich J.E."/>
        </authorList>
    </citation>
    <scope>NUCLEOTIDE SEQUENCE [LARGE SCALE GENOMIC DNA]</scope>
    <source>
        <strain evidence="2">CCFEE 5527</strain>
    </source>
</reference>
<protein>
    <submittedName>
        <fullName evidence="1">Uncharacterized protein</fullName>
    </submittedName>
</protein>
<dbReference type="STRING" id="1507870.A0A1V8T6U7"/>
<dbReference type="Proteomes" id="UP000192596">
    <property type="component" value="Unassembled WGS sequence"/>
</dbReference>
<evidence type="ECO:0000313" key="2">
    <source>
        <dbReference type="Proteomes" id="UP000192596"/>
    </source>
</evidence>
<gene>
    <name evidence="1" type="ORF">B0A48_07636</name>
</gene>
<keyword evidence="2" id="KW-1185">Reference proteome</keyword>
<dbReference type="PANTHER" id="PTHR34286">
    <property type="entry name" value="TRANSMEMBRANE PROTEIN"/>
    <property type="match status" value="1"/>
</dbReference>
<organism evidence="1 2">
    <name type="scientific">Cryoendolithus antarcticus</name>
    <dbReference type="NCBI Taxonomy" id="1507870"/>
    <lineage>
        <taxon>Eukaryota</taxon>
        <taxon>Fungi</taxon>
        <taxon>Dikarya</taxon>
        <taxon>Ascomycota</taxon>
        <taxon>Pezizomycotina</taxon>
        <taxon>Dothideomycetes</taxon>
        <taxon>Dothideomycetidae</taxon>
        <taxon>Cladosporiales</taxon>
        <taxon>Cladosporiaceae</taxon>
        <taxon>Cryoendolithus</taxon>
    </lineage>
</organism>
<dbReference type="EMBL" id="NAJO01000015">
    <property type="protein sequence ID" value="OQO07070.1"/>
    <property type="molecule type" value="Genomic_DNA"/>
</dbReference>
<dbReference type="AlphaFoldDB" id="A0A1V8T6U7"/>
<name>A0A1V8T6U7_9PEZI</name>
<dbReference type="InParanoid" id="A0A1V8T6U7"/>
<comment type="caution">
    <text evidence="1">The sequence shown here is derived from an EMBL/GenBank/DDBJ whole genome shotgun (WGS) entry which is preliminary data.</text>
</comment>
<evidence type="ECO:0000313" key="1">
    <source>
        <dbReference type="EMBL" id="OQO07070.1"/>
    </source>
</evidence>
<dbReference type="OrthoDB" id="2100988at2759"/>
<sequence length="212" mass="23856">MRPSLILRSAGGKIPYPKHVWSPAGGWYAQPANWKANTAIMLGVVSGVVAMAWSVSANREHRYKMPEHLFGSREALVVLYPLLEAEYPAQKIKNAFVLFLCALGENCQVLKASAPSWKCEVFANEGTILEDEWERGHFEDHRAIFTTAQYRTIKERLETEIEKCWFEVASEMSIFTEREFEIGEVKALYELHHGGKSGAEAGIVNGLARLEV</sequence>
<proteinExistence type="predicted"/>